<dbReference type="OrthoDB" id="5414836at2759"/>
<organism evidence="3 4">
    <name type="scientific">Cytospora leucostoma</name>
    <dbReference type="NCBI Taxonomy" id="1230097"/>
    <lineage>
        <taxon>Eukaryota</taxon>
        <taxon>Fungi</taxon>
        <taxon>Dikarya</taxon>
        <taxon>Ascomycota</taxon>
        <taxon>Pezizomycotina</taxon>
        <taxon>Sordariomycetes</taxon>
        <taxon>Sordariomycetidae</taxon>
        <taxon>Diaporthales</taxon>
        <taxon>Cytosporaceae</taxon>
        <taxon>Cytospora</taxon>
    </lineage>
</organism>
<feature type="region of interest" description="Disordered" evidence="1">
    <location>
        <begin position="122"/>
        <end position="154"/>
    </location>
</feature>
<accession>A0A423VMI6</accession>
<feature type="compositionally biased region" description="Basic and acidic residues" evidence="1">
    <location>
        <begin position="234"/>
        <end position="251"/>
    </location>
</feature>
<protein>
    <submittedName>
        <fullName evidence="3">Uncharacterized protein</fullName>
    </submittedName>
</protein>
<keyword evidence="2" id="KW-1133">Transmembrane helix</keyword>
<reference evidence="3 4" key="1">
    <citation type="submission" date="2015-09" db="EMBL/GenBank/DDBJ databases">
        <title>Host preference determinants of Valsa canker pathogens revealed by comparative genomics.</title>
        <authorList>
            <person name="Yin Z."/>
            <person name="Huang L."/>
        </authorList>
    </citation>
    <scope>NUCLEOTIDE SEQUENCE [LARGE SCALE GENOMIC DNA]</scope>
    <source>
        <strain evidence="3 4">SXYLt</strain>
    </source>
</reference>
<dbReference type="EMBL" id="LKEB01000086">
    <property type="protein sequence ID" value="ROV92220.1"/>
    <property type="molecule type" value="Genomic_DNA"/>
</dbReference>
<dbReference type="STRING" id="1230097.A0A423VMI6"/>
<comment type="caution">
    <text evidence="3">The sequence shown here is derived from an EMBL/GenBank/DDBJ whole genome shotgun (WGS) entry which is preliminary data.</text>
</comment>
<feature type="compositionally biased region" description="Basic and acidic residues" evidence="1">
    <location>
        <begin position="189"/>
        <end position="207"/>
    </location>
</feature>
<evidence type="ECO:0000313" key="4">
    <source>
        <dbReference type="Proteomes" id="UP000285146"/>
    </source>
</evidence>
<evidence type="ECO:0000256" key="1">
    <source>
        <dbReference type="SAM" id="MobiDB-lite"/>
    </source>
</evidence>
<feature type="region of interest" description="Disordered" evidence="1">
    <location>
        <begin position="234"/>
        <end position="259"/>
    </location>
</feature>
<feature type="transmembrane region" description="Helical" evidence="2">
    <location>
        <begin position="156"/>
        <end position="179"/>
    </location>
</feature>
<dbReference type="AlphaFoldDB" id="A0A423VMI6"/>
<proteinExistence type="predicted"/>
<evidence type="ECO:0000256" key="2">
    <source>
        <dbReference type="SAM" id="Phobius"/>
    </source>
</evidence>
<evidence type="ECO:0000313" key="3">
    <source>
        <dbReference type="EMBL" id="ROV92220.1"/>
    </source>
</evidence>
<dbReference type="InParanoid" id="A0A423VMI6"/>
<keyword evidence="2" id="KW-0812">Transmembrane</keyword>
<sequence>MVPITLSGSGIDGSTVAGTVLYQSLNITSTLPAYFFGANASSLISKFIPSDTFSELALSVASAASAESVPGANDPTSLVYSALEGTSLPSSFRYAIPAAYSTQMATLEAQISTLRAVLSVPTATGPTTSDPTSPDPTTSATTEPPSRASSPPSSRAWIAGAVIGPVFGICLILFGALILRHRKLAKVRKDSGTTYDAENKTHDKPQLHSDCLQPPQRVVYELGGRHDSVELEVSEAPHELPAEVPGERPTSESKGPVAE</sequence>
<keyword evidence="2" id="KW-0472">Membrane</keyword>
<feature type="region of interest" description="Disordered" evidence="1">
    <location>
        <begin position="189"/>
        <end position="212"/>
    </location>
</feature>
<dbReference type="Proteomes" id="UP000285146">
    <property type="component" value="Unassembled WGS sequence"/>
</dbReference>
<name>A0A423VMI6_9PEZI</name>
<gene>
    <name evidence="3" type="ORF">VPNG_09671</name>
</gene>
<keyword evidence="4" id="KW-1185">Reference proteome</keyword>